<dbReference type="Proteomes" id="UP001211065">
    <property type="component" value="Unassembled WGS sequence"/>
</dbReference>
<evidence type="ECO:0000259" key="12">
    <source>
        <dbReference type="Pfam" id="PF00076"/>
    </source>
</evidence>
<dbReference type="GO" id="GO:0005743">
    <property type="term" value="C:mitochondrial inner membrane"/>
    <property type="evidence" value="ECO:0007669"/>
    <property type="project" value="UniProtKB-SubCell"/>
</dbReference>
<dbReference type="PROSITE" id="PS00822">
    <property type="entry name" value="CYTO_HEME_LYASE_2"/>
    <property type="match status" value="1"/>
</dbReference>
<dbReference type="InterPro" id="IPR012677">
    <property type="entry name" value="Nucleotide-bd_a/b_plait_sf"/>
</dbReference>
<evidence type="ECO:0000256" key="9">
    <source>
        <dbReference type="ARBA" id="ARBA00023239"/>
    </source>
</evidence>
<protein>
    <recommendedName>
        <fullName evidence="10">Holocytochrome c-type synthase</fullName>
        <ecNumber evidence="10">4.4.1.17</ecNumber>
    </recommendedName>
</protein>
<dbReference type="PANTHER" id="PTHR12743:SF3">
    <property type="entry name" value="HOLOCYTOCHROME-C SYNTHASE"/>
    <property type="match status" value="1"/>
</dbReference>
<dbReference type="CDD" id="cd00590">
    <property type="entry name" value="RRM_SF"/>
    <property type="match status" value="1"/>
</dbReference>
<name>A0AAD5TU99_9FUNG</name>
<keyword evidence="8 10" id="KW-0472">Membrane</keyword>
<feature type="region of interest" description="Disordered" evidence="11">
    <location>
        <begin position="31"/>
        <end position="70"/>
    </location>
</feature>
<evidence type="ECO:0000256" key="6">
    <source>
        <dbReference type="ARBA" id="ARBA00023004"/>
    </source>
</evidence>
<evidence type="ECO:0000256" key="10">
    <source>
        <dbReference type="RuleBase" id="RU363130"/>
    </source>
</evidence>
<evidence type="ECO:0000256" key="5">
    <source>
        <dbReference type="ARBA" id="ARBA00022792"/>
    </source>
</evidence>
<dbReference type="Pfam" id="PF01265">
    <property type="entry name" value="Cyto_heme_lyase"/>
    <property type="match status" value="1"/>
</dbReference>
<keyword evidence="9 10" id="KW-0456">Lyase</keyword>
<feature type="domain" description="RRM" evidence="12">
    <location>
        <begin position="247"/>
        <end position="312"/>
    </location>
</feature>
<evidence type="ECO:0000313" key="13">
    <source>
        <dbReference type="EMBL" id="KAJ3205145.1"/>
    </source>
</evidence>
<keyword evidence="7 10" id="KW-0496">Mitochondrion</keyword>
<comment type="function">
    <text evidence="10">Lyase that catalyzes the covalent linking of the heme group to the cytochrome C apoprotein to produce the mature functional cytochrome.</text>
</comment>
<keyword evidence="6 10" id="KW-0408">Iron</keyword>
<comment type="catalytic activity">
    <reaction evidence="10">
        <text>holo-[cytochrome c] = apo-[cytochrome c] + heme b</text>
        <dbReference type="Rhea" id="RHEA:22648"/>
        <dbReference type="Rhea" id="RHEA-COMP:10725"/>
        <dbReference type="Rhea" id="RHEA-COMP:10726"/>
        <dbReference type="ChEBI" id="CHEBI:29950"/>
        <dbReference type="ChEBI" id="CHEBI:60344"/>
        <dbReference type="ChEBI" id="CHEBI:83739"/>
        <dbReference type="EC" id="4.4.1.17"/>
    </reaction>
</comment>
<evidence type="ECO:0000256" key="1">
    <source>
        <dbReference type="ARBA" id="ARBA00004273"/>
    </source>
</evidence>
<gene>
    <name evidence="13" type="primary">CYC3</name>
    <name evidence="13" type="ORF">HK099_000902</name>
</gene>
<dbReference type="InterPro" id="IPR000504">
    <property type="entry name" value="RRM_dom"/>
</dbReference>
<dbReference type="EMBL" id="JADGJW010001229">
    <property type="protein sequence ID" value="KAJ3205145.1"/>
    <property type="molecule type" value="Genomic_DNA"/>
</dbReference>
<accession>A0AAD5TU99</accession>
<dbReference type="Pfam" id="PF00076">
    <property type="entry name" value="RRM_1"/>
    <property type="match status" value="1"/>
</dbReference>
<comment type="caution">
    <text evidence="13">The sequence shown here is derived from an EMBL/GenBank/DDBJ whole genome shotgun (WGS) entry which is preliminary data.</text>
</comment>
<evidence type="ECO:0000256" key="8">
    <source>
        <dbReference type="ARBA" id="ARBA00023136"/>
    </source>
</evidence>
<feature type="compositionally biased region" description="Polar residues" evidence="11">
    <location>
        <begin position="61"/>
        <end position="70"/>
    </location>
</feature>
<dbReference type="InterPro" id="IPR035979">
    <property type="entry name" value="RBD_domain_sf"/>
</dbReference>
<dbReference type="AlphaFoldDB" id="A0AAD5TU99"/>
<dbReference type="SUPFAM" id="SSF54928">
    <property type="entry name" value="RNA-binding domain, RBD"/>
    <property type="match status" value="1"/>
</dbReference>
<proteinExistence type="inferred from homology"/>
<dbReference type="GO" id="GO:0004408">
    <property type="term" value="F:holocytochrome-c synthase activity"/>
    <property type="evidence" value="ECO:0007669"/>
    <property type="project" value="UniProtKB-EC"/>
</dbReference>
<keyword evidence="14" id="KW-1185">Reference proteome</keyword>
<dbReference type="InterPro" id="IPR000511">
    <property type="entry name" value="Holocyt_c/c1_synthase"/>
</dbReference>
<comment type="subcellular location">
    <subcellularLocation>
        <location evidence="1 10">Mitochondrion inner membrane</location>
    </subcellularLocation>
</comment>
<feature type="non-terminal residue" evidence="13">
    <location>
        <position position="1"/>
    </location>
</feature>
<dbReference type="PANTHER" id="PTHR12743">
    <property type="entry name" value="CYTOCHROME C1 HEME LYASE"/>
    <property type="match status" value="1"/>
</dbReference>
<evidence type="ECO:0000256" key="11">
    <source>
        <dbReference type="SAM" id="MobiDB-lite"/>
    </source>
</evidence>
<evidence type="ECO:0000256" key="3">
    <source>
        <dbReference type="ARBA" id="ARBA00022617"/>
    </source>
</evidence>
<keyword evidence="5 10" id="KW-0999">Mitochondrion inner membrane</keyword>
<evidence type="ECO:0000256" key="7">
    <source>
        <dbReference type="ARBA" id="ARBA00023128"/>
    </source>
</evidence>
<evidence type="ECO:0000256" key="4">
    <source>
        <dbReference type="ARBA" id="ARBA00022723"/>
    </source>
</evidence>
<reference evidence="13" key="1">
    <citation type="submission" date="2020-05" db="EMBL/GenBank/DDBJ databases">
        <title>Phylogenomic resolution of chytrid fungi.</title>
        <authorList>
            <person name="Stajich J.E."/>
            <person name="Amses K."/>
            <person name="Simmons R."/>
            <person name="Seto K."/>
            <person name="Myers J."/>
            <person name="Bonds A."/>
            <person name="Quandt C.A."/>
            <person name="Barry K."/>
            <person name="Liu P."/>
            <person name="Grigoriev I."/>
            <person name="Longcore J.E."/>
            <person name="James T.Y."/>
        </authorList>
    </citation>
    <scope>NUCLEOTIDE SEQUENCE</scope>
    <source>
        <strain evidence="13">JEL0476</strain>
    </source>
</reference>
<comment type="similarity">
    <text evidence="2 10">Belongs to the cytochrome c-type heme lyase family.</text>
</comment>
<feature type="compositionally biased region" description="Polar residues" evidence="11">
    <location>
        <begin position="31"/>
        <end position="46"/>
    </location>
</feature>
<sequence>MGWFWGSQNDVKPVATSNSGCPVDHTKINKSDSSCPVNHTQMSKNADSGCPVDHSSKNSKNENINPLNQMPNLKNEMIEGQIEPLSTKKTLSSIKNKVDDKDSVWEYPSPQQFYNALVRKGWETQESDIDTMVSIHNFLNEECWKEVLNWENKYHCDCTEDRSLIRFKGRPQEPTPKALILTKLGLVERPFDRHDWTINRCGKEVRYCIDYYGGDDVKQADGSNSGEDLPVFHCDKSVYLKFTARHTDTVKKDLDDIVKKYEPKDVRLVKKDENLSVKKFRKSLAYADFETKEAALKCATELNGIKRNGFEVKAFVSKLSNTDNQIYLVRNLPRNLEFGKFKKLLTDFTAWK</sequence>
<dbReference type="PROSITE" id="PS00821">
    <property type="entry name" value="CYTO_HEME_LYASE_1"/>
    <property type="match status" value="1"/>
</dbReference>
<organism evidence="13 14">
    <name type="scientific">Clydaea vesicula</name>
    <dbReference type="NCBI Taxonomy" id="447962"/>
    <lineage>
        <taxon>Eukaryota</taxon>
        <taxon>Fungi</taxon>
        <taxon>Fungi incertae sedis</taxon>
        <taxon>Chytridiomycota</taxon>
        <taxon>Chytridiomycota incertae sedis</taxon>
        <taxon>Chytridiomycetes</taxon>
        <taxon>Lobulomycetales</taxon>
        <taxon>Lobulomycetaceae</taxon>
        <taxon>Clydaea</taxon>
    </lineage>
</organism>
<dbReference type="GO" id="GO:0003723">
    <property type="term" value="F:RNA binding"/>
    <property type="evidence" value="ECO:0007669"/>
    <property type="project" value="InterPro"/>
</dbReference>
<keyword evidence="3 10" id="KW-0349">Heme</keyword>
<dbReference type="Gene3D" id="3.30.70.330">
    <property type="match status" value="1"/>
</dbReference>
<keyword evidence="4 10" id="KW-0479">Metal-binding</keyword>
<evidence type="ECO:0000313" key="14">
    <source>
        <dbReference type="Proteomes" id="UP001211065"/>
    </source>
</evidence>
<dbReference type="GO" id="GO:0046872">
    <property type="term" value="F:metal ion binding"/>
    <property type="evidence" value="ECO:0007669"/>
    <property type="project" value="UniProtKB-KW"/>
</dbReference>
<evidence type="ECO:0000256" key="2">
    <source>
        <dbReference type="ARBA" id="ARBA00007255"/>
    </source>
</evidence>
<dbReference type="EC" id="4.4.1.17" evidence="10"/>